<dbReference type="AlphaFoldDB" id="A0A1Y2L2V9"/>
<name>A0A1Y2L2V9_9PROT</name>
<dbReference type="SUPFAM" id="SSF50969">
    <property type="entry name" value="YVTN repeat-like/Quinoprotein amine dehydrogenase"/>
    <property type="match status" value="1"/>
</dbReference>
<dbReference type="InterPro" id="IPR011044">
    <property type="entry name" value="Quino_amine_DH_bsu"/>
</dbReference>
<evidence type="ECO:0000313" key="2">
    <source>
        <dbReference type="Proteomes" id="UP000193391"/>
    </source>
</evidence>
<dbReference type="STRING" id="1293891.TMES_07800"/>
<dbReference type="Proteomes" id="UP000193391">
    <property type="component" value="Unassembled WGS sequence"/>
</dbReference>
<keyword evidence="2" id="KW-1185">Reference proteome</keyword>
<comment type="caution">
    <text evidence="1">The sequence shown here is derived from an EMBL/GenBank/DDBJ whole genome shotgun (WGS) entry which is preliminary data.</text>
</comment>
<sequence length="659" mass="70324">MGDRMKTGLFESRAGFALAGCVMALLLAVMPVQQARSAGVSNDFRQLATALGDAVIRADDGDILEYVARLRALNVPLGIEISFAEGQALMRMHRNDAAIASLGKYVAGNGALKKRAQAMLDELQARKTLLGQSWRREEPAGPIRLTYPDGSYIAATTTSADLGYYNAISSFVDAKGVVQWRSVLGGAAGAFFKAGALLGDGQFVMAGSRYGPVPVERNVPATATFVRYDTLGRVVWQRNIASNNGNSYGSDVLADGKGGMIISYILIGGQDHVEGLDRDGKTRWHYVATDKKGFGDTLAAMVRDDAGNIYLHYEGVNPSLRILSPKGKMLREVKPQVPATAFGKDFWKNSRNLHRATNAAISPDGRYIYLYGSGRLDNSTLIHGSLYAMDTKTGAVPWVVDLGAMVDYQAGQFAIAADNKGVVVTGVVVPETGPQKGKSFFTLTRYGVAAGGKMWERREEVASKLRAQLATVSLLPAGIMAGVMVGRKFETVFLAHTEFDAIEADPARDVPVVAFLPFTQNSEARQALLTGQAQDRLKTAQTNLARCQAGLISLNRVGVIRDVRADWGFVIVDLDAATPPQGEMLVSLAGGKLVKLKPGKKPDPKAISAIPEGNSFDQLSPGMAVVVSGDVPASRCPAELAVLTAAQQEVNGLTGAKLK</sequence>
<dbReference type="RefSeq" id="WP_085581108.1">
    <property type="nucleotide sequence ID" value="NZ_JFKA01000002.1"/>
</dbReference>
<dbReference type="EMBL" id="JFKA01000002">
    <property type="protein sequence ID" value="OSQ39820.1"/>
    <property type="molecule type" value="Genomic_DNA"/>
</dbReference>
<proteinExistence type="predicted"/>
<dbReference type="Gene3D" id="2.130.10.10">
    <property type="entry name" value="YVTN repeat-like/Quinoprotein amine dehydrogenase"/>
    <property type="match status" value="1"/>
</dbReference>
<dbReference type="OrthoDB" id="7318552at2"/>
<evidence type="ECO:0000313" key="1">
    <source>
        <dbReference type="EMBL" id="OSQ39820.1"/>
    </source>
</evidence>
<organism evidence="1 2">
    <name type="scientific">Thalassospira mesophila</name>
    <dbReference type="NCBI Taxonomy" id="1293891"/>
    <lineage>
        <taxon>Bacteria</taxon>
        <taxon>Pseudomonadati</taxon>
        <taxon>Pseudomonadota</taxon>
        <taxon>Alphaproteobacteria</taxon>
        <taxon>Rhodospirillales</taxon>
        <taxon>Thalassospiraceae</taxon>
        <taxon>Thalassospira</taxon>
    </lineage>
</organism>
<accession>A0A1Y2L2V9</accession>
<gene>
    <name evidence="1" type="ORF">TMES_07800</name>
</gene>
<dbReference type="InterPro" id="IPR015943">
    <property type="entry name" value="WD40/YVTN_repeat-like_dom_sf"/>
</dbReference>
<reference evidence="1 2" key="1">
    <citation type="submission" date="2014-03" db="EMBL/GenBank/DDBJ databases">
        <title>The draft genome sequence of Thalassospira mesophila JCM 18969.</title>
        <authorList>
            <person name="Lai Q."/>
            <person name="Shao Z."/>
        </authorList>
    </citation>
    <scope>NUCLEOTIDE SEQUENCE [LARGE SCALE GENOMIC DNA]</scope>
    <source>
        <strain evidence="1 2">JCM 18969</strain>
    </source>
</reference>
<protein>
    <submittedName>
        <fullName evidence="1">Uncharacterized protein</fullName>
    </submittedName>
</protein>